<protein>
    <recommendedName>
        <fullName evidence="8">HIG1 domain-containing protein</fullName>
    </recommendedName>
</protein>
<comment type="caution">
    <text evidence="9">The sequence shown here is derived from an EMBL/GenBank/DDBJ whole genome shotgun (WGS) entry which is preliminary data.</text>
</comment>
<name>A0AAD5LG21_PYTIN</name>
<evidence type="ECO:0000313" key="10">
    <source>
        <dbReference type="Proteomes" id="UP001209570"/>
    </source>
</evidence>
<keyword evidence="4" id="KW-0496">Mitochondrion</keyword>
<dbReference type="InterPro" id="IPR007667">
    <property type="entry name" value="Hypoxia_induced_domain"/>
</dbReference>
<dbReference type="Pfam" id="PF04588">
    <property type="entry name" value="HIG_1_N"/>
    <property type="match status" value="1"/>
</dbReference>
<keyword evidence="10" id="KW-1185">Reference proteome</keyword>
<dbReference type="PANTHER" id="PTHR12297:SF3">
    <property type="entry name" value="HIG1 DOMAIN FAMILY MEMBER 1A"/>
    <property type="match status" value="1"/>
</dbReference>
<evidence type="ECO:0000256" key="7">
    <source>
        <dbReference type="SAM" id="Phobius"/>
    </source>
</evidence>
<dbReference type="EMBL" id="JAKCXM010000168">
    <property type="protein sequence ID" value="KAJ0399898.1"/>
    <property type="molecule type" value="Genomic_DNA"/>
</dbReference>
<evidence type="ECO:0000256" key="4">
    <source>
        <dbReference type="ARBA" id="ARBA00023128"/>
    </source>
</evidence>
<accession>A0AAD5LG21</accession>
<dbReference type="InterPro" id="IPR050355">
    <property type="entry name" value="RCF1"/>
</dbReference>
<sequence>MESRPGGTPVNHQVGDFSWMDQALTGKKSFWERAKEEPLVPLGCLLTAGVLLGGLATFQRGQSKLGNRFMQARVVAQGGTVVAIAVGGYMASTQKKEDKKRPYEERQNIQLRSDQQ</sequence>
<feature type="transmembrane region" description="Helical" evidence="7">
    <location>
        <begin position="39"/>
        <end position="58"/>
    </location>
</feature>
<evidence type="ECO:0000256" key="2">
    <source>
        <dbReference type="ARBA" id="ARBA00022692"/>
    </source>
</evidence>
<comment type="subcellular location">
    <subcellularLocation>
        <location evidence="1">Mitochondrion membrane</location>
    </subcellularLocation>
</comment>
<dbReference type="Gene3D" id="6.10.140.1320">
    <property type="match status" value="1"/>
</dbReference>
<reference evidence="9" key="1">
    <citation type="submission" date="2021-12" db="EMBL/GenBank/DDBJ databases">
        <title>Prjna785345.</title>
        <authorList>
            <person name="Rujirawat T."/>
            <person name="Krajaejun T."/>
        </authorList>
    </citation>
    <scope>NUCLEOTIDE SEQUENCE</scope>
    <source>
        <strain evidence="9">Pi057C3</strain>
    </source>
</reference>
<evidence type="ECO:0000256" key="3">
    <source>
        <dbReference type="ARBA" id="ARBA00022989"/>
    </source>
</evidence>
<gene>
    <name evidence="9" type="ORF">P43SY_008104</name>
</gene>
<feature type="region of interest" description="Disordered" evidence="6">
    <location>
        <begin position="94"/>
        <end position="116"/>
    </location>
</feature>
<dbReference type="PANTHER" id="PTHR12297">
    <property type="entry name" value="HYPOXIA-INDUCBILE GENE 1 HIG1 -RELATED"/>
    <property type="match status" value="1"/>
</dbReference>
<feature type="transmembrane region" description="Helical" evidence="7">
    <location>
        <begin position="70"/>
        <end position="91"/>
    </location>
</feature>
<organism evidence="9 10">
    <name type="scientific">Pythium insidiosum</name>
    <name type="common">Pythiosis disease agent</name>
    <dbReference type="NCBI Taxonomy" id="114742"/>
    <lineage>
        <taxon>Eukaryota</taxon>
        <taxon>Sar</taxon>
        <taxon>Stramenopiles</taxon>
        <taxon>Oomycota</taxon>
        <taxon>Peronosporomycetes</taxon>
        <taxon>Pythiales</taxon>
        <taxon>Pythiaceae</taxon>
        <taxon>Pythium</taxon>
    </lineage>
</organism>
<dbReference type="GO" id="GO:0031966">
    <property type="term" value="C:mitochondrial membrane"/>
    <property type="evidence" value="ECO:0007669"/>
    <property type="project" value="UniProtKB-SubCell"/>
</dbReference>
<evidence type="ECO:0000256" key="6">
    <source>
        <dbReference type="SAM" id="MobiDB-lite"/>
    </source>
</evidence>
<keyword evidence="3 7" id="KW-1133">Transmembrane helix</keyword>
<dbReference type="Proteomes" id="UP001209570">
    <property type="component" value="Unassembled WGS sequence"/>
</dbReference>
<keyword evidence="5 7" id="KW-0472">Membrane</keyword>
<evidence type="ECO:0000259" key="8">
    <source>
        <dbReference type="PROSITE" id="PS51503"/>
    </source>
</evidence>
<evidence type="ECO:0000256" key="1">
    <source>
        <dbReference type="ARBA" id="ARBA00004325"/>
    </source>
</evidence>
<dbReference type="AlphaFoldDB" id="A0AAD5LG21"/>
<evidence type="ECO:0000256" key="5">
    <source>
        <dbReference type="ARBA" id="ARBA00023136"/>
    </source>
</evidence>
<dbReference type="PROSITE" id="PS51503">
    <property type="entry name" value="HIG1"/>
    <property type="match status" value="1"/>
</dbReference>
<proteinExistence type="predicted"/>
<evidence type="ECO:0000313" key="9">
    <source>
        <dbReference type="EMBL" id="KAJ0399898.1"/>
    </source>
</evidence>
<keyword evidence="2 7" id="KW-0812">Transmembrane</keyword>
<feature type="compositionally biased region" description="Basic and acidic residues" evidence="6">
    <location>
        <begin position="94"/>
        <end position="107"/>
    </location>
</feature>
<feature type="domain" description="HIG1" evidence="8">
    <location>
        <begin position="9"/>
        <end position="102"/>
    </location>
</feature>